<keyword evidence="3" id="KW-1185">Reference proteome</keyword>
<sequence length="206" mass="23181">MKKLLFALAFTFLSGISGLAQENNFFSQTEIGPMLGRVKVWDDSHDLRVNFSLESFNGVKVKPNHAVGILLGINSYPDIKLMPIAFGWRGYKENGKRTSPYAGIDLGYASAWLEKRTANEWSEQWHEGGFMFSPSLGIKRNSKNSKRAYTWSLGYKRQYAFFYDGMKSGTGSLSNIGESSLPPGFISVREESYVFNSLLIKWGIAF</sequence>
<name>A0ABV6FUP0_9BACT</name>
<proteinExistence type="predicted"/>
<gene>
    <name evidence="2" type="ORF">ACFFIP_12920</name>
</gene>
<comment type="caution">
    <text evidence="2">The sequence shown here is derived from an EMBL/GenBank/DDBJ whole genome shotgun (WGS) entry which is preliminary data.</text>
</comment>
<accession>A0ABV6FUP0</accession>
<reference evidence="2 3" key="1">
    <citation type="submission" date="2024-09" db="EMBL/GenBank/DDBJ databases">
        <authorList>
            <person name="Sun Q."/>
            <person name="Mori K."/>
        </authorList>
    </citation>
    <scope>NUCLEOTIDE SEQUENCE [LARGE SCALE GENOMIC DNA]</scope>
    <source>
        <strain evidence="2 3">CCM 7650</strain>
    </source>
</reference>
<dbReference type="Proteomes" id="UP001589797">
    <property type="component" value="Unassembled WGS sequence"/>
</dbReference>
<evidence type="ECO:0000256" key="1">
    <source>
        <dbReference type="SAM" id="SignalP"/>
    </source>
</evidence>
<evidence type="ECO:0000313" key="2">
    <source>
        <dbReference type="EMBL" id="MFC0263587.1"/>
    </source>
</evidence>
<dbReference type="EMBL" id="JBHLWI010000036">
    <property type="protein sequence ID" value="MFC0263587.1"/>
    <property type="molecule type" value="Genomic_DNA"/>
</dbReference>
<evidence type="ECO:0008006" key="4">
    <source>
        <dbReference type="Google" id="ProtNLM"/>
    </source>
</evidence>
<evidence type="ECO:0000313" key="3">
    <source>
        <dbReference type="Proteomes" id="UP001589797"/>
    </source>
</evidence>
<keyword evidence="1" id="KW-0732">Signal</keyword>
<feature type="signal peptide" evidence="1">
    <location>
        <begin position="1"/>
        <end position="22"/>
    </location>
</feature>
<protein>
    <recommendedName>
        <fullName evidence="4">Outer membrane protein beta-barrel domain-containing protein</fullName>
    </recommendedName>
</protein>
<organism evidence="2 3">
    <name type="scientific">Fontibacter flavus</name>
    <dbReference type="NCBI Taxonomy" id="654838"/>
    <lineage>
        <taxon>Bacteria</taxon>
        <taxon>Pseudomonadati</taxon>
        <taxon>Bacteroidota</taxon>
        <taxon>Cytophagia</taxon>
        <taxon>Cytophagales</taxon>
        <taxon>Cyclobacteriaceae</taxon>
        <taxon>Fontibacter</taxon>
    </lineage>
</organism>
<dbReference type="RefSeq" id="WP_382388072.1">
    <property type="nucleotide sequence ID" value="NZ_JBHLWI010000036.1"/>
</dbReference>
<feature type="chain" id="PRO_5045848196" description="Outer membrane protein beta-barrel domain-containing protein" evidence="1">
    <location>
        <begin position="23"/>
        <end position="206"/>
    </location>
</feature>